<dbReference type="CDD" id="cd01983">
    <property type="entry name" value="SIMIBI"/>
    <property type="match status" value="1"/>
</dbReference>
<organism evidence="1 2">
    <name type="scientific">Nocardiopsis kunsanensis</name>
    <dbReference type="NCBI Taxonomy" id="141693"/>
    <lineage>
        <taxon>Bacteria</taxon>
        <taxon>Bacillati</taxon>
        <taxon>Actinomycetota</taxon>
        <taxon>Actinomycetes</taxon>
        <taxon>Streptosporangiales</taxon>
        <taxon>Nocardiopsidaceae</taxon>
        <taxon>Nocardiopsis</taxon>
    </lineage>
</organism>
<keyword evidence="1" id="KW-0808">Transferase</keyword>
<reference evidence="1 2" key="1">
    <citation type="journal article" date="2014" name="Int. J. Syst. Evol. Microbiol.">
        <title>Complete genome sequence of Corynebacterium casei LMG S-19264T (=DSM 44701T), isolated from a smear-ripened cheese.</title>
        <authorList>
            <consortium name="US DOE Joint Genome Institute (JGI-PGF)"/>
            <person name="Walter F."/>
            <person name="Albersmeier A."/>
            <person name="Kalinowski J."/>
            <person name="Ruckert C."/>
        </authorList>
    </citation>
    <scope>NUCLEOTIDE SEQUENCE [LARGE SCALE GENOMIC DNA]</scope>
    <source>
        <strain evidence="1 2">KCTC 19473</strain>
    </source>
</reference>
<dbReference type="GO" id="GO:0016301">
    <property type="term" value="F:kinase activity"/>
    <property type="evidence" value="ECO:0007669"/>
    <property type="project" value="UniProtKB-KW"/>
</dbReference>
<dbReference type="EMBL" id="BMXL01000002">
    <property type="protein sequence ID" value="GHD16268.1"/>
    <property type="molecule type" value="Genomic_DNA"/>
</dbReference>
<gene>
    <name evidence="1" type="ORF">GCM10007147_04170</name>
</gene>
<keyword evidence="1" id="KW-0418">Kinase</keyword>
<proteinExistence type="predicted"/>
<dbReference type="InterPro" id="IPR027417">
    <property type="entry name" value="P-loop_NTPase"/>
</dbReference>
<keyword evidence="2" id="KW-1185">Reference proteome</keyword>
<name>A0A918X7J6_9ACTN</name>
<evidence type="ECO:0000313" key="2">
    <source>
        <dbReference type="Proteomes" id="UP000654947"/>
    </source>
</evidence>
<sequence length="178" mass="19334">MVAELPGGTGVRVVAVEGRSGAGKSTVAAHLRGALAARGEAVHVLTMEDLYAGWEGLAEGARVLRTRVLAPLARGEEPVWHRWDWEHGRRSAEPSCLPEPVARGGVLVVEGTGSGVSPALLDLLVWVHAPEGERSRRLDAREDAQLYAPHRAAWATQEARHLDRYRPEAHARVRVDNT</sequence>
<accession>A0A918X7J6</accession>
<evidence type="ECO:0000313" key="1">
    <source>
        <dbReference type="EMBL" id="GHD16268.1"/>
    </source>
</evidence>
<dbReference type="SUPFAM" id="SSF52540">
    <property type="entry name" value="P-loop containing nucleoside triphosphate hydrolases"/>
    <property type="match status" value="1"/>
</dbReference>
<protein>
    <submittedName>
        <fullName evidence="1">Adenylate kinase</fullName>
    </submittedName>
</protein>
<dbReference type="AlphaFoldDB" id="A0A918X7J6"/>
<comment type="caution">
    <text evidence="1">The sequence shown here is derived from an EMBL/GenBank/DDBJ whole genome shotgun (WGS) entry which is preliminary data.</text>
</comment>
<dbReference type="Proteomes" id="UP000654947">
    <property type="component" value="Unassembled WGS sequence"/>
</dbReference>
<dbReference type="Gene3D" id="3.40.50.300">
    <property type="entry name" value="P-loop containing nucleotide triphosphate hydrolases"/>
    <property type="match status" value="1"/>
</dbReference>